<dbReference type="Gene3D" id="2.60.40.1510">
    <property type="entry name" value="ntegrin, alpha v. Chain A, domain 3"/>
    <property type="match status" value="1"/>
</dbReference>
<dbReference type="Gene3D" id="2.60.120.260">
    <property type="entry name" value="Galactose-binding domain-like"/>
    <property type="match status" value="1"/>
</dbReference>
<proteinExistence type="predicted"/>
<dbReference type="AlphaFoldDB" id="A0A8E2D4P0"/>
<keyword evidence="4" id="KW-1185">Reference proteome</keyword>
<protein>
    <recommendedName>
        <fullName evidence="2">BT-3987-like N-terminal domain-containing protein</fullName>
    </recommendedName>
</protein>
<feature type="signal peptide" evidence="1">
    <location>
        <begin position="1"/>
        <end position="21"/>
    </location>
</feature>
<name>A0A8E2D4P0_9PORP</name>
<dbReference type="Proteomes" id="UP000574332">
    <property type="component" value="Unassembled WGS sequence"/>
</dbReference>
<reference evidence="3 4" key="1">
    <citation type="submission" date="2020-07" db="EMBL/GenBank/DDBJ databases">
        <title>Genomic Encyclopedia of Type Strains, Phase IV (KMG-IV): sequencing the most valuable type-strain genomes for metagenomic binning, comparative biology and taxonomic classification.</title>
        <authorList>
            <person name="Goeker M."/>
        </authorList>
    </citation>
    <scope>NUCLEOTIDE SEQUENCE [LARGE SCALE GENOMIC DNA]</scope>
    <source>
        <strain evidence="3 4">DSM 23697</strain>
    </source>
</reference>
<evidence type="ECO:0000259" key="2">
    <source>
        <dbReference type="Pfam" id="PF08522"/>
    </source>
</evidence>
<dbReference type="InterPro" id="IPR013728">
    <property type="entry name" value="BT_3987-like_N"/>
</dbReference>
<feature type="domain" description="BT-3987-like N-terminal" evidence="2">
    <location>
        <begin position="76"/>
        <end position="172"/>
    </location>
</feature>
<keyword evidence="1" id="KW-0732">Signal</keyword>
<dbReference type="RefSeq" id="WP_179399006.1">
    <property type="nucleotide sequence ID" value="NZ_JACCCY010000002.1"/>
</dbReference>
<comment type="caution">
    <text evidence="3">The sequence shown here is derived from an EMBL/GenBank/DDBJ whole genome shotgun (WGS) entry which is preliminary data.</text>
</comment>
<evidence type="ECO:0000256" key="1">
    <source>
        <dbReference type="SAM" id="SignalP"/>
    </source>
</evidence>
<evidence type="ECO:0000313" key="3">
    <source>
        <dbReference type="EMBL" id="NYI49043.1"/>
    </source>
</evidence>
<sequence>MRKIQQLIQVLLGACFLYSFSACNTNEVEVVQQDTSWQMDRKYIEEDIREQLGIDPFTNLAYLGYYDSPYLQINAKNDLSNTTIPNGTEYSVKVKLSNVYKENVTVSLVKDDNLMSQFPEKVEGISIFPEDTYSLEPAIVKAGETEAVFKITFKNLNKLNNNKGYVMALKLQIEGTHQNLQVAKTRVNYFVRMRVEIQLDNVDSSNMPIEGTLFNSNLTFESNIRPDKLGSLKDGDLTVNKWYTSTEASYLDIIIPEKTSIKGLLLHTTSGYALKGCDVLVEENGEWVNNGAFEISAKSLACYVKFKKPVECTKIRLIKIKQFSGKYTTDINEVALIQ</sequence>
<dbReference type="EMBL" id="JACCCY010000002">
    <property type="protein sequence ID" value="NYI49043.1"/>
    <property type="molecule type" value="Genomic_DNA"/>
</dbReference>
<dbReference type="Pfam" id="PF08522">
    <property type="entry name" value="BT_3987-like_N"/>
    <property type="match status" value="1"/>
</dbReference>
<feature type="chain" id="PRO_5034377827" description="BT-3987-like N-terminal domain-containing protein" evidence="1">
    <location>
        <begin position="22"/>
        <end position="338"/>
    </location>
</feature>
<organism evidence="3 4">
    <name type="scientific">Macellibacteroides fermentans</name>
    <dbReference type="NCBI Taxonomy" id="879969"/>
    <lineage>
        <taxon>Bacteria</taxon>
        <taxon>Pseudomonadati</taxon>
        <taxon>Bacteroidota</taxon>
        <taxon>Bacteroidia</taxon>
        <taxon>Bacteroidales</taxon>
        <taxon>Porphyromonadaceae</taxon>
        <taxon>Macellibacteroides</taxon>
    </lineage>
</organism>
<dbReference type="PROSITE" id="PS51257">
    <property type="entry name" value="PROKAR_LIPOPROTEIN"/>
    <property type="match status" value="1"/>
</dbReference>
<gene>
    <name evidence="3" type="ORF">F5613_001121</name>
</gene>
<evidence type="ECO:0000313" key="4">
    <source>
        <dbReference type="Proteomes" id="UP000574332"/>
    </source>
</evidence>
<accession>A0A8E2D4P0</accession>